<comment type="similarity">
    <text evidence="1">Belongs to the phosphatidylethanolamine-binding protein family.</text>
</comment>
<evidence type="ECO:0000256" key="2">
    <source>
        <dbReference type="SAM" id="MobiDB-lite"/>
    </source>
</evidence>
<dbReference type="SUPFAM" id="SSF49777">
    <property type="entry name" value="PEBP-like"/>
    <property type="match status" value="1"/>
</dbReference>
<accession>A0A8C3XDE9</accession>
<dbReference type="InterPro" id="IPR036610">
    <property type="entry name" value="PEBP-like_sf"/>
</dbReference>
<keyword evidence="4" id="KW-1185">Reference proteome</keyword>
<dbReference type="InterPro" id="IPR035810">
    <property type="entry name" value="PEBP_euk"/>
</dbReference>
<proteinExistence type="inferred from homology"/>
<dbReference type="PROSITE" id="PS01220">
    <property type="entry name" value="PBP"/>
    <property type="match status" value="1"/>
</dbReference>
<evidence type="ECO:0000256" key="1">
    <source>
        <dbReference type="ARBA" id="ARBA00007091"/>
    </source>
</evidence>
<dbReference type="Gene3D" id="3.90.280.10">
    <property type="entry name" value="PEBP-like"/>
    <property type="match status" value="1"/>
</dbReference>
<reference evidence="3" key="2">
    <citation type="submission" date="2025-09" db="UniProtKB">
        <authorList>
            <consortium name="Ensembl"/>
        </authorList>
    </citation>
    <scope>IDENTIFICATION</scope>
</reference>
<evidence type="ECO:0000313" key="3">
    <source>
        <dbReference type="Ensembl" id="ENSCRFP00000013016.1"/>
    </source>
</evidence>
<sequence>MEVSRGKPQRNEAVFPWNPGMVWVGRGPKIQQSQPQHLPLSQASLIPRHSQPHLAPVPTSFLSLSRFSRGELEVIYPEVGDVSCSYIPKCHGYRQKLSKEWGKPRVRFPWAKKSKKYVLVMVDPDSPNRANPKHRFWRHWLVTDILGSDLRVGKIKGKVLTDYSQPKPPRYSGYHRYQFRLYRQPAHKTIALSPEDKESLGKDPAVPSIPAPRGFPRAMDNAECSCRLGTLAGCKGILTGDVGEVLNPRQASQKPLGEVW</sequence>
<reference evidence="3" key="1">
    <citation type="submission" date="2025-08" db="UniProtKB">
        <authorList>
            <consortium name="Ensembl"/>
        </authorList>
    </citation>
    <scope>IDENTIFICATION</scope>
</reference>
<evidence type="ECO:0000313" key="4">
    <source>
        <dbReference type="Proteomes" id="UP000694396"/>
    </source>
</evidence>
<name>A0A8C3XDE9_9PASS</name>
<protein>
    <submittedName>
        <fullName evidence="3">Phosphatidylethanolamine binding protein 4</fullName>
    </submittedName>
</protein>
<dbReference type="AlphaFoldDB" id="A0A8C3XDE9"/>
<dbReference type="InterPro" id="IPR001858">
    <property type="entry name" value="Phosphatidylethanolamine-bd_CS"/>
</dbReference>
<dbReference type="PANTHER" id="PTHR11362">
    <property type="entry name" value="PHOSPHATIDYLETHANOLAMINE-BINDING PROTEIN"/>
    <property type="match status" value="1"/>
</dbReference>
<dbReference type="InterPro" id="IPR008914">
    <property type="entry name" value="PEBP"/>
</dbReference>
<dbReference type="CDD" id="cd00866">
    <property type="entry name" value="PEBP_euk"/>
    <property type="match status" value="1"/>
</dbReference>
<organism evidence="3 4">
    <name type="scientific">Cyanoderma ruficeps</name>
    <name type="common">rufous-capped babbler</name>
    <dbReference type="NCBI Taxonomy" id="181631"/>
    <lineage>
        <taxon>Eukaryota</taxon>
        <taxon>Metazoa</taxon>
        <taxon>Chordata</taxon>
        <taxon>Craniata</taxon>
        <taxon>Vertebrata</taxon>
        <taxon>Euteleostomi</taxon>
        <taxon>Archelosauria</taxon>
        <taxon>Archosauria</taxon>
        <taxon>Dinosauria</taxon>
        <taxon>Saurischia</taxon>
        <taxon>Theropoda</taxon>
        <taxon>Coelurosauria</taxon>
        <taxon>Aves</taxon>
        <taxon>Neognathae</taxon>
        <taxon>Neoaves</taxon>
        <taxon>Telluraves</taxon>
        <taxon>Australaves</taxon>
        <taxon>Passeriformes</taxon>
        <taxon>Sylvioidea</taxon>
        <taxon>Timaliidae</taxon>
        <taxon>Cyanoderma</taxon>
    </lineage>
</organism>
<dbReference type="Proteomes" id="UP000694396">
    <property type="component" value="Unplaced"/>
</dbReference>
<dbReference type="Ensembl" id="ENSCRFT00000013465.1">
    <property type="protein sequence ID" value="ENSCRFP00000013016.1"/>
    <property type="gene ID" value="ENSCRFG00000010058.1"/>
</dbReference>
<dbReference type="PANTHER" id="PTHR11362:SF82">
    <property type="entry name" value="PHOSPHATIDYLETHANOLAMINE-BINDING PROTEIN 4"/>
    <property type="match status" value="1"/>
</dbReference>
<feature type="region of interest" description="Disordered" evidence="2">
    <location>
        <begin position="194"/>
        <end position="214"/>
    </location>
</feature>
<dbReference type="Pfam" id="PF01161">
    <property type="entry name" value="PBP"/>
    <property type="match status" value="1"/>
</dbReference>